<accession>A2RN11</accession>
<reference evidence="1 2" key="1">
    <citation type="journal article" date="2007" name="J. Bacteriol.">
        <title>The complete genome sequence of the lactic acid bacterial paradigm Lactococcus lactis subsp. cremoris MG1363.</title>
        <authorList>
            <person name="Wegmann U."/>
            <person name="O'Connell-Motherway M."/>
            <person name="Zomer A."/>
            <person name="Buist G."/>
            <person name="Shearman C."/>
            <person name="Canchaya C."/>
            <person name="Ventura M."/>
            <person name="Goesmann A."/>
            <person name="Gasson M.J."/>
            <person name="Kuipers O.P."/>
            <person name="van Sinderen D."/>
            <person name="Kok J."/>
        </authorList>
    </citation>
    <scope>NUCLEOTIDE SEQUENCE [LARGE SCALE GENOMIC DNA]</scope>
    <source>
        <strain evidence="1 2">MG1363</strain>
    </source>
</reference>
<dbReference type="eggNOG" id="ENOG50331M4">
    <property type="taxonomic scope" value="Bacteria"/>
</dbReference>
<evidence type="ECO:0000313" key="1">
    <source>
        <dbReference type="EMBL" id="CAL98698.1"/>
    </source>
</evidence>
<proteinExistence type="predicted"/>
<dbReference type="HOGENOM" id="CLU_139712_0_1_9"/>
<protein>
    <submittedName>
        <fullName evidence="1">Hypothetical phage protein</fullName>
    </submittedName>
</protein>
<evidence type="ECO:0000313" key="2">
    <source>
        <dbReference type="Proteomes" id="UP000000364"/>
    </source>
</evidence>
<organism evidence="1 2">
    <name type="scientific">Lactococcus lactis subsp. cremoris (strain MG1363)</name>
    <dbReference type="NCBI Taxonomy" id="416870"/>
    <lineage>
        <taxon>Bacteria</taxon>
        <taxon>Bacillati</taxon>
        <taxon>Bacillota</taxon>
        <taxon>Bacilli</taxon>
        <taxon>Lactobacillales</taxon>
        <taxon>Streptococcaceae</taxon>
        <taxon>Lactococcus</taxon>
        <taxon>Lactococcus cremoris subsp. cremoris</taxon>
    </lineage>
</organism>
<gene>
    <name evidence="1" type="primary">ps412</name>
    <name evidence="1" type="ordered locus">llmg_2131</name>
</gene>
<dbReference type="PhylomeDB" id="A2RN11"/>
<dbReference type="EMBL" id="AM406671">
    <property type="protein sequence ID" value="CAL98698.1"/>
    <property type="molecule type" value="Genomic_DNA"/>
</dbReference>
<sequence>MPFLCMRFNPPSAIITVSRYLRYLLSFMERRKVDLKLNEECVRAVLLDVENEYQFGSFLHLKDFEESQASKFSKEEIEYTIIRLEEAGFIIATIDWVNARPFCVSVGSLTWKGHEFLDNVRESKVWNETKVVASKVGSVSLSMLATIASSVITKYLELN</sequence>
<dbReference type="STRING" id="416870.llmg_2131"/>
<dbReference type="KEGG" id="llm:llmg_2131"/>
<dbReference type="InterPro" id="IPR019650">
    <property type="entry name" value="DUF2513"/>
</dbReference>
<dbReference type="AlphaFoldDB" id="A2RN11"/>
<name>A2RN11_LACLM</name>
<dbReference type="SMR" id="A2RN11"/>
<dbReference type="Pfam" id="PF10711">
    <property type="entry name" value="DUF2513"/>
    <property type="match status" value="1"/>
</dbReference>
<dbReference type="Proteomes" id="UP000000364">
    <property type="component" value="Chromosome"/>
</dbReference>